<comment type="caution">
    <text evidence="16">The sequence shown here is derived from an EMBL/GenBank/DDBJ whole genome shotgun (WGS) entry which is preliminary data.</text>
</comment>
<evidence type="ECO:0000256" key="4">
    <source>
        <dbReference type="ARBA" id="ARBA00013076"/>
    </source>
</evidence>
<evidence type="ECO:0000313" key="16">
    <source>
        <dbReference type="EMBL" id="GGG28529.1"/>
    </source>
</evidence>
<evidence type="ECO:0000256" key="1">
    <source>
        <dbReference type="ARBA" id="ARBA00001974"/>
    </source>
</evidence>
<dbReference type="Gene3D" id="3.50.50.60">
    <property type="entry name" value="FAD/NAD(P)-binding domain"/>
    <property type="match status" value="1"/>
</dbReference>
<keyword evidence="10" id="KW-0503">Monooxygenase</keyword>
<evidence type="ECO:0000256" key="11">
    <source>
        <dbReference type="ARBA" id="ARBA00029939"/>
    </source>
</evidence>
<sequence length="443" mass="49436">MTVFDVVGVGFGPANLALAIAIEEHNETAAPADRITAAFVERQTDFGWHRGMLLDGATMQIAFPKDLATFRNPRSSYSFFNYLFEKERLVDFVNHQTFFPTRLEFHDYLAWAAGRVGAEVRYGTTVDSVDPVEDGTLVDVRCSDGTILRTRNVVVGAGLKERIPEWATRSLRCFHNHQFLHRMAELPQPTHNRFVVLGAGQSAAEVVQYLHREYPRAEVHSVFSRYGYSPADDSPYANRIFDPSAVDELHRSPDDERARLLAMHRSTNYSVVDIELIDELYQTEYRERVSGRRRLFMRRASDIASAVETADGIEVSIVDKIDGITDTVDCDAMILATGFTPTPLNDIFGDLVPETVAQQEVRRDYRLVTPRITAGIYLQGGTERTHGITASLLSNVAVRAGEILDSVIACRGDDSEVAKVDHAAFQSDAAHETDTTFAVSEAR</sequence>
<evidence type="ECO:0000256" key="10">
    <source>
        <dbReference type="ARBA" id="ARBA00023033"/>
    </source>
</evidence>
<dbReference type="GO" id="GO:0047091">
    <property type="term" value="F:L-lysine 6-monooxygenase (NADPH) activity"/>
    <property type="evidence" value="ECO:0007669"/>
    <property type="project" value="UniProtKB-EC"/>
</dbReference>
<keyword evidence="6" id="KW-0285">Flavoprotein</keyword>
<reference evidence="16" key="1">
    <citation type="journal article" date="2014" name="Int. J. Syst. Evol. Microbiol.">
        <title>Complete genome sequence of Corynebacterium casei LMG S-19264T (=DSM 44701T), isolated from a smear-ripened cheese.</title>
        <authorList>
            <consortium name="US DOE Joint Genome Institute (JGI-PGF)"/>
            <person name="Walter F."/>
            <person name="Albersmeier A."/>
            <person name="Kalinowski J."/>
            <person name="Ruckert C."/>
        </authorList>
    </citation>
    <scope>NUCLEOTIDE SEQUENCE</scope>
    <source>
        <strain evidence="16">CCM 7905</strain>
    </source>
</reference>
<evidence type="ECO:0000256" key="2">
    <source>
        <dbReference type="ARBA" id="ARBA00005102"/>
    </source>
</evidence>
<evidence type="ECO:0000256" key="5">
    <source>
        <dbReference type="ARBA" id="ARBA00016406"/>
    </source>
</evidence>
<evidence type="ECO:0000256" key="15">
    <source>
        <dbReference type="ARBA" id="ARBA00048407"/>
    </source>
</evidence>
<evidence type="ECO:0000256" key="6">
    <source>
        <dbReference type="ARBA" id="ARBA00022630"/>
    </source>
</evidence>
<evidence type="ECO:0000256" key="13">
    <source>
        <dbReference type="ARBA" id="ARBA00032493"/>
    </source>
</evidence>
<dbReference type="Pfam" id="PF13434">
    <property type="entry name" value="Lys_Orn_oxgnase"/>
    <property type="match status" value="1"/>
</dbReference>
<evidence type="ECO:0000313" key="17">
    <source>
        <dbReference type="Proteomes" id="UP000654257"/>
    </source>
</evidence>
<comment type="similarity">
    <text evidence="3">Belongs to the lysine N(6)-hydroxylase/L-ornithine N(5)-oxygenase family.</text>
</comment>
<dbReference type="SUPFAM" id="SSF51905">
    <property type="entry name" value="FAD/NAD(P)-binding domain"/>
    <property type="match status" value="2"/>
</dbReference>
<organism evidence="16 17">
    <name type="scientific">Rhodococcoides trifolii</name>
    <dbReference type="NCBI Taxonomy" id="908250"/>
    <lineage>
        <taxon>Bacteria</taxon>
        <taxon>Bacillati</taxon>
        <taxon>Actinomycetota</taxon>
        <taxon>Actinomycetes</taxon>
        <taxon>Mycobacteriales</taxon>
        <taxon>Nocardiaceae</taxon>
        <taxon>Rhodococcoides</taxon>
    </lineage>
</organism>
<dbReference type="RefSeq" id="WP_188547804.1">
    <property type="nucleotide sequence ID" value="NZ_BMCU01000007.1"/>
</dbReference>
<comment type="catalytic activity">
    <reaction evidence="15">
        <text>L-lysine + NADPH + O2 = N(6)-hydroxy-L-lysine + NADP(+) + H2O</text>
        <dbReference type="Rhea" id="RHEA:23228"/>
        <dbReference type="ChEBI" id="CHEBI:15377"/>
        <dbReference type="ChEBI" id="CHEBI:15379"/>
        <dbReference type="ChEBI" id="CHEBI:32551"/>
        <dbReference type="ChEBI" id="CHEBI:57783"/>
        <dbReference type="ChEBI" id="CHEBI:57820"/>
        <dbReference type="ChEBI" id="CHEBI:58349"/>
        <dbReference type="EC" id="1.14.13.59"/>
    </reaction>
</comment>
<accession>A0A917G8L1</accession>
<dbReference type="PANTHER" id="PTHR42802:SF1">
    <property type="entry name" value="L-ORNITHINE N(5)-MONOOXYGENASE"/>
    <property type="match status" value="1"/>
</dbReference>
<dbReference type="Proteomes" id="UP000654257">
    <property type="component" value="Unassembled WGS sequence"/>
</dbReference>
<comment type="cofactor">
    <cofactor evidence="1">
        <name>FAD</name>
        <dbReference type="ChEBI" id="CHEBI:57692"/>
    </cofactor>
</comment>
<protein>
    <recommendedName>
        <fullName evidence="5">L-lysine N6-monooxygenase MbtG</fullName>
        <ecNumber evidence="4">1.14.13.59</ecNumber>
    </recommendedName>
    <alternativeName>
        <fullName evidence="14">Lysine 6-N-hydroxylase</fullName>
    </alternativeName>
    <alternativeName>
        <fullName evidence="13">Lysine N6-hydroxylase</fullName>
    </alternativeName>
    <alternativeName>
        <fullName evidence="11">Lysine-N-oxygenase</fullName>
    </alternativeName>
    <alternativeName>
        <fullName evidence="12">Mycobactin synthase protein G</fullName>
    </alternativeName>
</protein>
<evidence type="ECO:0000256" key="3">
    <source>
        <dbReference type="ARBA" id="ARBA00007588"/>
    </source>
</evidence>
<evidence type="ECO:0000256" key="8">
    <source>
        <dbReference type="ARBA" id="ARBA00022857"/>
    </source>
</evidence>
<comment type="pathway">
    <text evidence="2">Siderophore biosynthesis; mycobactin biosynthesis.</text>
</comment>
<evidence type="ECO:0000256" key="9">
    <source>
        <dbReference type="ARBA" id="ARBA00023002"/>
    </source>
</evidence>
<dbReference type="InterPro" id="IPR036188">
    <property type="entry name" value="FAD/NAD-bd_sf"/>
</dbReference>
<keyword evidence="17" id="KW-1185">Reference proteome</keyword>
<evidence type="ECO:0000256" key="7">
    <source>
        <dbReference type="ARBA" id="ARBA00022827"/>
    </source>
</evidence>
<reference evidence="16" key="2">
    <citation type="submission" date="2020-09" db="EMBL/GenBank/DDBJ databases">
        <authorList>
            <person name="Sun Q."/>
            <person name="Sedlacek I."/>
        </authorList>
    </citation>
    <scope>NUCLEOTIDE SEQUENCE</scope>
    <source>
        <strain evidence="16">CCM 7905</strain>
    </source>
</reference>
<dbReference type="PANTHER" id="PTHR42802">
    <property type="entry name" value="MONOOXYGENASE"/>
    <property type="match status" value="1"/>
</dbReference>
<name>A0A917G8L1_9NOCA</name>
<gene>
    <name evidence="16" type="ORF">GCM10007304_47990</name>
</gene>
<keyword evidence="9" id="KW-0560">Oxidoreductase</keyword>
<dbReference type="AlphaFoldDB" id="A0A917G8L1"/>
<keyword evidence="7" id="KW-0274">FAD</keyword>
<dbReference type="EC" id="1.14.13.59" evidence="4"/>
<evidence type="ECO:0000256" key="12">
    <source>
        <dbReference type="ARBA" id="ARBA00031158"/>
    </source>
</evidence>
<dbReference type="InterPro" id="IPR025700">
    <property type="entry name" value="Lys/Orn_oxygenase"/>
</dbReference>
<evidence type="ECO:0000256" key="14">
    <source>
        <dbReference type="ARBA" id="ARBA00032738"/>
    </source>
</evidence>
<dbReference type="EMBL" id="BMCU01000007">
    <property type="protein sequence ID" value="GGG28529.1"/>
    <property type="molecule type" value="Genomic_DNA"/>
</dbReference>
<keyword evidence="8" id="KW-0521">NADP</keyword>
<proteinExistence type="inferred from homology"/>